<evidence type="ECO:0000313" key="1">
    <source>
        <dbReference type="EMBL" id="MFC4820179.1"/>
    </source>
</evidence>
<accession>A0ABV9QUR5</accession>
<comment type="caution">
    <text evidence="1">The sequence shown here is derived from an EMBL/GenBank/DDBJ whole genome shotgun (WGS) entry which is preliminary data.</text>
</comment>
<reference evidence="2" key="1">
    <citation type="journal article" date="2019" name="Int. J. Syst. Evol. Microbiol.">
        <title>The Global Catalogue of Microorganisms (GCM) 10K type strain sequencing project: providing services to taxonomists for standard genome sequencing and annotation.</title>
        <authorList>
            <consortium name="The Broad Institute Genomics Platform"/>
            <consortium name="The Broad Institute Genome Sequencing Center for Infectious Disease"/>
            <person name="Wu L."/>
            <person name="Ma J."/>
        </authorList>
    </citation>
    <scope>NUCLEOTIDE SEQUENCE [LARGE SCALE GENOMIC DNA]</scope>
    <source>
        <strain evidence="2">CCUG 30340</strain>
    </source>
</reference>
<gene>
    <name evidence="1" type="ORF">ACFO6Q_07580</name>
</gene>
<organism evidence="1 2">
    <name type="scientific">Dokdonella ginsengisoli</name>
    <dbReference type="NCBI Taxonomy" id="363846"/>
    <lineage>
        <taxon>Bacteria</taxon>
        <taxon>Pseudomonadati</taxon>
        <taxon>Pseudomonadota</taxon>
        <taxon>Gammaproteobacteria</taxon>
        <taxon>Lysobacterales</taxon>
        <taxon>Rhodanobacteraceae</taxon>
        <taxon>Dokdonella</taxon>
    </lineage>
</organism>
<sequence length="103" mass="11819">MSGRSPRLPMKPNTYDFRQFQEELAALDRKNASPDKVERTPMKESGRARLLRARAEFLALRERYGLSVADVVAFFPEEEGITYLQGLIAEQDAKSRRRSKSSK</sequence>
<evidence type="ECO:0000313" key="2">
    <source>
        <dbReference type="Proteomes" id="UP001595886"/>
    </source>
</evidence>
<name>A0ABV9QUR5_9GAMM</name>
<dbReference type="EMBL" id="JBHSHD010000006">
    <property type="protein sequence ID" value="MFC4820179.1"/>
    <property type="molecule type" value="Genomic_DNA"/>
</dbReference>
<proteinExistence type="predicted"/>
<dbReference type="Proteomes" id="UP001595886">
    <property type="component" value="Unassembled WGS sequence"/>
</dbReference>
<protein>
    <submittedName>
        <fullName evidence="1">2-hydroxyacyl-CoA dehydratase</fullName>
    </submittedName>
</protein>
<keyword evidence="2" id="KW-1185">Reference proteome</keyword>